<comment type="subcellular location">
    <subcellularLocation>
        <location evidence="8">Cytoplasm</location>
    </subcellularLocation>
</comment>
<dbReference type="Proteomes" id="UP000178710">
    <property type="component" value="Unassembled WGS sequence"/>
</dbReference>
<dbReference type="EMBL" id="MHQK01000004">
    <property type="protein sequence ID" value="OHA02319.1"/>
    <property type="molecule type" value="Genomic_DNA"/>
</dbReference>
<dbReference type="GO" id="GO:0005524">
    <property type="term" value="F:ATP binding"/>
    <property type="evidence" value="ECO:0007669"/>
    <property type="project" value="UniProtKB-UniRule"/>
</dbReference>
<dbReference type="AlphaFoldDB" id="A0A1G2KV76"/>
<dbReference type="PANTHER" id="PTHR43766">
    <property type="entry name" value="TRYPTOPHAN--TRNA LIGASE, MITOCHONDRIAL"/>
    <property type="match status" value="1"/>
</dbReference>
<accession>A0A1G2KV76</accession>
<dbReference type="FunFam" id="1.10.240.10:FF:000002">
    <property type="entry name" value="Tryptophan--tRNA ligase"/>
    <property type="match status" value="1"/>
</dbReference>
<dbReference type="InterPro" id="IPR050203">
    <property type="entry name" value="Trp-tRNA_synthetase"/>
</dbReference>
<comment type="subunit">
    <text evidence="8">Homodimer.</text>
</comment>
<dbReference type="GO" id="GO:0006436">
    <property type="term" value="P:tryptophanyl-tRNA aminoacylation"/>
    <property type="evidence" value="ECO:0007669"/>
    <property type="project" value="UniProtKB-UniRule"/>
</dbReference>
<dbReference type="Pfam" id="PF00579">
    <property type="entry name" value="tRNA-synt_1b"/>
    <property type="match status" value="1"/>
</dbReference>
<dbReference type="InterPro" id="IPR014729">
    <property type="entry name" value="Rossmann-like_a/b/a_fold"/>
</dbReference>
<feature type="binding site" evidence="8">
    <location>
        <position position="185"/>
    </location>
    <ligand>
        <name>ATP</name>
        <dbReference type="ChEBI" id="CHEBI:30616"/>
    </ligand>
</feature>
<evidence type="ECO:0000256" key="9">
    <source>
        <dbReference type="RuleBase" id="RU363036"/>
    </source>
</evidence>
<dbReference type="EC" id="6.1.1.2" evidence="8"/>
<dbReference type="Gene3D" id="3.40.50.620">
    <property type="entry name" value="HUPs"/>
    <property type="match status" value="1"/>
</dbReference>
<keyword evidence="6 8" id="KW-0030">Aminoacyl-tRNA synthetase</keyword>
<dbReference type="InterPro" id="IPR001412">
    <property type="entry name" value="aa-tRNA-synth_I_CS"/>
</dbReference>
<evidence type="ECO:0000256" key="4">
    <source>
        <dbReference type="ARBA" id="ARBA00022840"/>
    </source>
</evidence>
<evidence type="ECO:0000256" key="8">
    <source>
        <dbReference type="HAMAP-Rule" id="MF_00140"/>
    </source>
</evidence>
<dbReference type="PROSITE" id="PS00178">
    <property type="entry name" value="AA_TRNA_LIGASE_I"/>
    <property type="match status" value="1"/>
</dbReference>
<keyword evidence="5 8" id="KW-0648">Protein biosynthesis</keyword>
<dbReference type="InterPro" id="IPR024109">
    <property type="entry name" value="Trp-tRNA-ligase_bac-type"/>
</dbReference>
<feature type="binding site" evidence="8">
    <location>
        <begin position="146"/>
        <end position="148"/>
    </location>
    <ligand>
        <name>ATP</name>
        <dbReference type="ChEBI" id="CHEBI:30616"/>
    </ligand>
</feature>
<dbReference type="InterPro" id="IPR002306">
    <property type="entry name" value="Trp-tRNA-ligase"/>
</dbReference>
<organism evidence="10 11">
    <name type="scientific">Candidatus Sungbacteria bacterium RIFCSPHIGHO2_02_FULL_49_20</name>
    <dbReference type="NCBI Taxonomy" id="1802272"/>
    <lineage>
        <taxon>Bacteria</taxon>
        <taxon>Candidatus Sungiibacteriota</taxon>
    </lineage>
</organism>
<dbReference type="GO" id="GO:0005829">
    <property type="term" value="C:cytosol"/>
    <property type="evidence" value="ECO:0007669"/>
    <property type="project" value="TreeGrafter"/>
</dbReference>
<keyword evidence="2 8" id="KW-0436">Ligase</keyword>
<feature type="binding site" evidence="8">
    <location>
        <begin position="16"/>
        <end position="17"/>
    </location>
    <ligand>
        <name>ATP</name>
        <dbReference type="ChEBI" id="CHEBI:30616"/>
    </ligand>
</feature>
<evidence type="ECO:0000313" key="11">
    <source>
        <dbReference type="Proteomes" id="UP000178710"/>
    </source>
</evidence>
<keyword evidence="4 8" id="KW-0067">ATP-binding</keyword>
<dbReference type="SUPFAM" id="SSF52374">
    <property type="entry name" value="Nucleotidylyl transferase"/>
    <property type="match status" value="1"/>
</dbReference>
<keyword evidence="8" id="KW-0963">Cytoplasm</keyword>
<dbReference type="NCBIfam" id="TIGR00233">
    <property type="entry name" value="trpS"/>
    <property type="match status" value="1"/>
</dbReference>
<dbReference type="InterPro" id="IPR002305">
    <property type="entry name" value="aa-tRNA-synth_Ic"/>
</dbReference>
<feature type="binding site" evidence="8">
    <location>
        <begin position="194"/>
        <end position="198"/>
    </location>
    <ligand>
        <name>ATP</name>
        <dbReference type="ChEBI" id="CHEBI:30616"/>
    </ligand>
</feature>
<evidence type="ECO:0000256" key="3">
    <source>
        <dbReference type="ARBA" id="ARBA00022741"/>
    </source>
</evidence>
<dbReference type="PANTHER" id="PTHR43766:SF1">
    <property type="entry name" value="TRYPTOPHAN--TRNA LIGASE, MITOCHONDRIAL"/>
    <property type="match status" value="1"/>
</dbReference>
<dbReference type="Gene3D" id="1.10.240.10">
    <property type="entry name" value="Tyrosyl-Transfer RNA Synthetase"/>
    <property type="match status" value="1"/>
</dbReference>
<gene>
    <name evidence="8" type="primary">trpS</name>
    <name evidence="10" type="ORF">A3C12_02295</name>
</gene>
<name>A0A1G2KV76_9BACT</name>
<evidence type="ECO:0000256" key="2">
    <source>
        <dbReference type="ARBA" id="ARBA00022598"/>
    </source>
</evidence>
<reference evidence="10 11" key="1">
    <citation type="journal article" date="2016" name="Nat. Commun.">
        <title>Thousands of microbial genomes shed light on interconnected biogeochemical processes in an aquifer system.</title>
        <authorList>
            <person name="Anantharaman K."/>
            <person name="Brown C.T."/>
            <person name="Hug L.A."/>
            <person name="Sharon I."/>
            <person name="Castelle C.J."/>
            <person name="Probst A.J."/>
            <person name="Thomas B.C."/>
            <person name="Singh A."/>
            <person name="Wilkins M.J."/>
            <person name="Karaoz U."/>
            <person name="Brodie E.L."/>
            <person name="Williams K.H."/>
            <person name="Hubbard S.S."/>
            <person name="Banfield J.F."/>
        </authorList>
    </citation>
    <scope>NUCLEOTIDE SEQUENCE [LARGE SCALE GENOMIC DNA]</scope>
</reference>
<dbReference type="PRINTS" id="PR01039">
    <property type="entry name" value="TRNASYNTHTRP"/>
</dbReference>
<feature type="binding site" evidence="8">
    <location>
        <begin position="8"/>
        <end position="10"/>
    </location>
    <ligand>
        <name>ATP</name>
        <dbReference type="ChEBI" id="CHEBI:30616"/>
    </ligand>
</feature>
<proteinExistence type="inferred from homology"/>
<comment type="caution">
    <text evidence="10">The sequence shown here is derived from an EMBL/GenBank/DDBJ whole genome shotgun (WGS) entry which is preliminary data.</text>
</comment>
<comment type="similarity">
    <text evidence="1 8 9">Belongs to the class-I aminoacyl-tRNA synthetase family.</text>
</comment>
<comment type="function">
    <text evidence="8">Catalyzes the attachment of tryptophan to tRNA(Trp).</text>
</comment>
<evidence type="ECO:0000256" key="7">
    <source>
        <dbReference type="ARBA" id="ARBA00049929"/>
    </source>
</evidence>
<dbReference type="GO" id="GO:0004830">
    <property type="term" value="F:tryptophan-tRNA ligase activity"/>
    <property type="evidence" value="ECO:0007669"/>
    <property type="project" value="UniProtKB-UniRule"/>
</dbReference>
<protein>
    <recommendedName>
        <fullName evidence="8">Tryptophan--tRNA ligase</fullName>
        <ecNumber evidence="8">6.1.1.2</ecNumber>
    </recommendedName>
    <alternativeName>
        <fullName evidence="8">Tryptophanyl-tRNA synthetase</fullName>
        <shortName evidence="8">TrpRS</shortName>
    </alternativeName>
</protein>
<evidence type="ECO:0000256" key="5">
    <source>
        <dbReference type="ARBA" id="ARBA00022917"/>
    </source>
</evidence>
<evidence type="ECO:0000256" key="1">
    <source>
        <dbReference type="ARBA" id="ARBA00005594"/>
    </source>
</evidence>
<keyword evidence="3 8" id="KW-0547">Nucleotide-binding</keyword>
<evidence type="ECO:0000256" key="6">
    <source>
        <dbReference type="ARBA" id="ARBA00023146"/>
    </source>
</evidence>
<feature type="binding site" evidence="8">
    <location>
        <position position="134"/>
    </location>
    <ligand>
        <name>L-tryptophan</name>
        <dbReference type="ChEBI" id="CHEBI:57912"/>
    </ligand>
</feature>
<feature type="short sequence motif" description="'KMSKS' region" evidence="8">
    <location>
        <begin position="194"/>
        <end position="198"/>
    </location>
</feature>
<feature type="short sequence motif" description="'HIGH' region" evidence="8">
    <location>
        <begin position="9"/>
        <end position="17"/>
    </location>
</feature>
<comment type="catalytic activity">
    <reaction evidence="7 8">
        <text>tRNA(Trp) + L-tryptophan + ATP = L-tryptophyl-tRNA(Trp) + AMP + diphosphate + H(+)</text>
        <dbReference type="Rhea" id="RHEA:24080"/>
        <dbReference type="Rhea" id="RHEA-COMP:9671"/>
        <dbReference type="Rhea" id="RHEA-COMP:9705"/>
        <dbReference type="ChEBI" id="CHEBI:15378"/>
        <dbReference type="ChEBI" id="CHEBI:30616"/>
        <dbReference type="ChEBI" id="CHEBI:33019"/>
        <dbReference type="ChEBI" id="CHEBI:57912"/>
        <dbReference type="ChEBI" id="CHEBI:78442"/>
        <dbReference type="ChEBI" id="CHEBI:78535"/>
        <dbReference type="ChEBI" id="CHEBI:456215"/>
        <dbReference type="EC" id="6.1.1.2"/>
    </reaction>
</comment>
<dbReference type="CDD" id="cd00806">
    <property type="entry name" value="TrpRS_core"/>
    <property type="match status" value="1"/>
</dbReference>
<evidence type="ECO:0000313" key="10">
    <source>
        <dbReference type="EMBL" id="OHA02319.1"/>
    </source>
</evidence>
<dbReference type="HAMAP" id="MF_00140_B">
    <property type="entry name" value="Trp_tRNA_synth_B"/>
    <property type="match status" value="1"/>
</dbReference>
<sequence>MKIFSGVQPSGTLHIGNYLGAIRRFVELEKDNDVIVSIVDLHAITVPQEPTELRTQTLDVAATYLAAGLDPEKTVIFVQSHVPAHAELGWILNTMTPIGELERMTQFKDKSRAQGAKAGVMAGLFNYPTLMAADILLYQTEGVPVGEDQIQHIELARSIAERFNNKFGETFKIPKPLIQKETARIMALDDPKKKMSKSADSVDSYIALIDTPDEIRRKIKKAVTDSDDEICFDPNQKPAISNLLTIFAGIADKSIEDIEAEFGGKSYAAFKEALAEEIIETLEPFQEKCAKLQQKPEHLIHILRNGAIRAAELAAPTIIDVRNKIGFIS</sequence>